<evidence type="ECO:0000313" key="3">
    <source>
        <dbReference type="Proteomes" id="UP000799750"/>
    </source>
</evidence>
<dbReference type="Proteomes" id="UP000799750">
    <property type="component" value="Unassembled WGS sequence"/>
</dbReference>
<evidence type="ECO:0000313" key="2">
    <source>
        <dbReference type="EMBL" id="KAF2499981.1"/>
    </source>
</evidence>
<keyword evidence="3" id="KW-1185">Reference proteome</keyword>
<dbReference type="EMBL" id="MU004183">
    <property type="protein sequence ID" value="KAF2499981.1"/>
    <property type="molecule type" value="Genomic_DNA"/>
</dbReference>
<organism evidence="2 3">
    <name type="scientific">Lophium mytilinum</name>
    <dbReference type="NCBI Taxonomy" id="390894"/>
    <lineage>
        <taxon>Eukaryota</taxon>
        <taxon>Fungi</taxon>
        <taxon>Dikarya</taxon>
        <taxon>Ascomycota</taxon>
        <taxon>Pezizomycotina</taxon>
        <taxon>Dothideomycetes</taxon>
        <taxon>Pleosporomycetidae</taxon>
        <taxon>Mytilinidiales</taxon>
        <taxon>Mytilinidiaceae</taxon>
        <taxon>Lophium</taxon>
    </lineage>
</organism>
<accession>A0A6A6R5Y9</accession>
<feature type="compositionally biased region" description="Low complexity" evidence="1">
    <location>
        <begin position="139"/>
        <end position="151"/>
    </location>
</feature>
<sequence length="151" mass="15996">MTGLIYLSPCGDSSSPRRPRGDGVEAGRLASSSGTPMPAWEDEFSFDRLGILSGEDARLLVAGSRFAERAGGGEATNAGVFIGVQGGYRAVHAAEHGVLAVEKGRQMLPRTSPRPDIPGKAFYQSSSTLPRNRAESSETARAAAARSWQWC</sequence>
<name>A0A6A6R5Y9_9PEZI</name>
<feature type="region of interest" description="Disordered" evidence="1">
    <location>
        <begin position="109"/>
        <end position="151"/>
    </location>
</feature>
<evidence type="ECO:0000256" key="1">
    <source>
        <dbReference type="SAM" id="MobiDB-lite"/>
    </source>
</evidence>
<gene>
    <name evidence="2" type="ORF">BU16DRAFT_233023</name>
</gene>
<protein>
    <submittedName>
        <fullName evidence="2">Uncharacterized protein</fullName>
    </submittedName>
</protein>
<feature type="region of interest" description="Disordered" evidence="1">
    <location>
        <begin position="1"/>
        <end position="37"/>
    </location>
</feature>
<reference evidence="2" key="1">
    <citation type="journal article" date="2020" name="Stud. Mycol.">
        <title>101 Dothideomycetes genomes: a test case for predicting lifestyles and emergence of pathogens.</title>
        <authorList>
            <person name="Haridas S."/>
            <person name="Albert R."/>
            <person name="Binder M."/>
            <person name="Bloem J."/>
            <person name="Labutti K."/>
            <person name="Salamov A."/>
            <person name="Andreopoulos B."/>
            <person name="Baker S."/>
            <person name="Barry K."/>
            <person name="Bills G."/>
            <person name="Bluhm B."/>
            <person name="Cannon C."/>
            <person name="Castanera R."/>
            <person name="Culley D."/>
            <person name="Daum C."/>
            <person name="Ezra D."/>
            <person name="Gonzalez J."/>
            <person name="Henrissat B."/>
            <person name="Kuo A."/>
            <person name="Liang C."/>
            <person name="Lipzen A."/>
            <person name="Lutzoni F."/>
            <person name="Magnuson J."/>
            <person name="Mondo S."/>
            <person name="Nolan M."/>
            <person name="Ohm R."/>
            <person name="Pangilinan J."/>
            <person name="Park H.-J."/>
            <person name="Ramirez L."/>
            <person name="Alfaro M."/>
            <person name="Sun H."/>
            <person name="Tritt A."/>
            <person name="Yoshinaga Y."/>
            <person name="Zwiers L.-H."/>
            <person name="Turgeon B."/>
            <person name="Goodwin S."/>
            <person name="Spatafora J."/>
            <person name="Crous P."/>
            <person name="Grigoriev I."/>
        </authorList>
    </citation>
    <scope>NUCLEOTIDE SEQUENCE</scope>
    <source>
        <strain evidence="2">CBS 269.34</strain>
    </source>
</reference>
<proteinExistence type="predicted"/>
<dbReference type="AlphaFoldDB" id="A0A6A6R5Y9"/>